<evidence type="ECO:0000313" key="1">
    <source>
        <dbReference type="EMBL" id="MCT7977671.1"/>
    </source>
</evidence>
<dbReference type="Proteomes" id="UP001525961">
    <property type="component" value="Unassembled WGS sequence"/>
</dbReference>
<name>A0ABT2N5C8_9CYAN</name>
<dbReference type="RefSeq" id="WP_261235133.1">
    <property type="nucleotide sequence ID" value="NZ_JAMXFA010000008.1"/>
</dbReference>
<organism evidence="1 2">
    <name type="scientific">Laspinema olomoucense D3b</name>
    <dbReference type="NCBI Taxonomy" id="2953688"/>
    <lineage>
        <taxon>Bacteria</taxon>
        <taxon>Bacillati</taxon>
        <taxon>Cyanobacteriota</taxon>
        <taxon>Cyanophyceae</taxon>
        <taxon>Oscillatoriophycideae</taxon>
        <taxon>Oscillatoriales</taxon>
        <taxon>Laspinemataceae</taxon>
        <taxon>Laspinema</taxon>
        <taxon>Laspinema olomoucense</taxon>
    </lineage>
</organism>
<protein>
    <submittedName>
        <fullName evidence="1">Uncharacterized protein</fullName>
    </submittedName>
</protein>
<proteinExistence type="predicted"/>
<dbReference type="EMBL" id="JAMXFA010000008">
    <property type="protein sequence ID" value="MCT7977671.1"/>
    <property type="molecule type" value="Genomic_DNA"/>
</dbReference>
<keyword evidence="2" id="KW-1185">Reference proteome</keyword>
<comment type="caution">
    <text evidence="1">The sequence shown here is derived from an EMBL/GenBank/DDBJ whole genome shotgun (WGS) entry which is preliminary data.</text>
</comment>
<accession>A0ABT2N5C8</accession>
<gene>
    <name evidence="1" type="ORF">NG792_08140</name>
</gene>
<evidence type="ECO:0000313" key="2">
    <source>
        <dbReference type="Proteomes" id="UP001525961"/>
    </source>
</evidence>
<reference evidence="1 2" key="1">
    <citation type="journal article" date="2022" name="Front. Microbiol.">
        <title>High genomic differentiation and limited gene flow indicate recent cryptic speciation within the genus Laspinema (cyanobacteria).</title>
        <authorList>
            <person name="Stanojkovic A."/>
            <person name="Skoupy S."/>
            <person name="Skaloud P."/>
            <person name="Dvorak P."/>
        </authorList>
    </citation>
    <scope>NUCLEOTIDE SEQUENCE [LARGE SCALE GENOMIC DNA]</scope>
    <source>
        <strain evidence="1 2">D3b</strain>
    </source>
</reference>
<sequence>MSLILLISRFPTFSEWLNSHSYESLVEAQTEYLRAYEEFRRLHQHLV</sequence>